<dbReference type="AlphaFoldDB" id="W0MXG4"/>
<dbReference type="HOGENOM" id="CLU_038343_3_1_6"/>
<dbReference type="GO" id="GO:0015159">
    <property type="term" value="F:polysaccharide transmembrane transporter activity"/>
    <property type="evidence" value="ECO:0007669"/>
    <property type="project" value="InterPro"/>
</dbReference>
<sequence>MKSMMLIASLLLLSACNTPSRIGLPDDRAQIEASQAAGRALAGKPLPPERIRAGDTLRIVRNSGEAPSISAFTANSIYELTLFQVLNDGTFSYPYIGTVKAAGLTLPQLNSLLESKLQNVYRETALTINISQSPGNTVFVGGAVVNSVTLSTSIATNLEQAIVGAGGVALDADAGQVALLRQEENGLYKTYLFDYSKLLWAGAGGPTAPVLLKRGDIVFVPKSSVGNKVDGVSLYFNQLIPFAKSIGLGLNYELRNNN</sequence>
<dbReference type="InterPro" id="IPR003715">
    <property type="entry name" value="Poly_export_N"/>
</dbReference>
<dbReference type="PROSITE" id="PS51257">
    <property type="entry name" value="PROKAR_LIPOPROTEIN"/>
    <property type="match status" value="1"/>
</dbReference>
<dbReference type="PANTHER" id="PTHR33619:SF3">
    <property type="entry name" value="POLYSACCHARIDE EXPORT PROTEIN GFCE-RELATED"/>
    <property type="match status" value="1"/>
</dbReference>
<dbReference type="Gene3D" id="3.10.560.10">
    <property type="entry name" value="Outer membrane lipoprotein wza domain like"/>
    <property type="match status" value="1"/>
</dbReference>
<dbReference type="InterPro" id="IPR049712">
    <property type="entry name" value="Poly_export"/>
</dbReference>
<dbReference type="Proteomes" id="UP000019089">
    <property type="component" value="Chromosome"/>
</dbReference>
<gene>
    <name evidence="3" type="ORF">N018_16575</name>
</gene>
<reference evidence="3 4" key="1">
    <citation type="submission" date="2013-12" db="EMBL/GenBank/DDBJ databases">
        <title>Interactions Between Genome Architecture and Virulence Genes in Pseudomonas syringae, strain CC1557 as a model.</title>
        <authorList>
            <person name="Baltrus D."/>
            <person name="Hockett K."/>
            <person name="Karlsrud E."/>
            <person name="Dougherty K."/>
            <person name="Nishimura M."/>
        </authorList>
    </citation>
    <scope>NUCLEOTIDE SEQUENCE [LARGE SCALE GENOMIC DNA]</scope>
    <source>
        <strain evidence="3 4">CC1557</strain>
    </source>
</reference>
<dbReference type="Pfam" id="PF02563">
    <property type="entry name" value="Poly_export"/>
    <property type="match status" value="1"/>
</dbReference>
<dbReference type="EMBL" id="CP007014">
    <property type="protein sequence ID" value="AHG41728.1"/>
    <property type="molecule type" value="Genomic_DNA"/>
</dbReference>
<proteinExistence type="predicted"/>
<name>W0MXG4_PSESX</name>
<protein>
    <submittedName>
        <fullName evidence="3">Sugar ABC transporter substrate-binding protein</fullName>
    </submittedName>
</protein>
<evidence type="ECO:0000259" key="2">
    <source>
        <dbReference type="Pfam" id="PF02563"/>
    </source>
</evidence>
<accession>W0MXG4</accession>
<evidence type="ECO:0000313" key="4">
    <source>
        <dbReference type="Proteomes" id="UP000019089"/>
    </source>
</evidence>
<feature type="domain" description="Polysaccharide export protein N-terminal" evidence="2">
    <location>
        <begin position="49"/>
        <end position="130"/>
    </location>
</feature>
<evidence type="ECO:0000256" key="1">
    <source>
        <dbReference type="ARBA" id="ARBA00022729"/>
    </source>
</evidence>
<dbReference type="STRING" id="1357279.N018_16575"/>
<dbReference type="Gene3D" id="3.30.1950.10">
    <property type="entry name" value="wza like domain"/>
    <property type="match status" value="1"/>
</dbReference>
<dbReference type="PANTHER" id="PTHR33619">
    <property type="entry name" value="POLYSACCHARIDE EXPORT PROTEIN GFCE-RELATED"/>
    <property type="match status" value="1"/>
</dbReference>
<organism evidence="3 4">
    <name type="scientific">Pseudomonas syringae CC1557</name>
    <dbReference type="NCBI Taxonomy" id="1357279"/>
    <lineage>
        <taxon>Bacteria</taxon>
        <taxon>Pseudomonadati</taxon>
        <taxon>Pseudomonadota</taxon>
        <taxon>Gammaproteobacteria</taxon>
        <taxon>Pseudomonadales</taxon>
        <taxon>Pseudomonadaceae</taxon>
        <taxon>Pseudomonas</taxon>
        <taxon>Pseudomonas syringae</taxon>
    </lineage>
</organism>
<keyword evidence="1" id="KW-0732">Signal</keyword>
<evidence type="ECO:0000313" key="3">
    <source>
        <dbReference type="EMBL" id="AHG41728.1"/>
    </source>
</evidence>
<dbReference type="RefSeq" id="WP_024644051.1">
    <property type="nucleotide sequence ID" value="NZ_CP007014.1"/>
</dbReference>
<dbReference type="eggNOG" id="COG1596">
    <property type="taxonomic scope" value="Bacteria"/>
</dbReference>
<dbReference type="KEGG" id="psyr:N018_16575"/>